<name>A0A512RIR2_9BACT</name>
<reference evidence="1 2" key="1">
    <citation type="submission" date="2019-07" db="EMBL/GenBank/DDBJ databases">
        <title>Whole genome shotgun sequence of Chitinophaga cymbidii NBRC 109752.</title>
        <authorList>
            <person name="Hosoyama A."/>
            <person name="Uohara A."/>
            <person name="Ohji S."/>
            <person name="Ichikawa N."/>
        </authorList>
    </citation>
    <scope>NUCLEOTIDE SEQUENCE [LARGE SCALE GENOMIC DNA]</scope>
    <source>
        <strain evidence="1 2">NBRC 109752</strain>
    </source>
</reference>
<dbReference type="EMBL" id="BKAU01000001">
    <property type="protein sequence ID" value="GEP95601.1"/>
    <property type="molecule type" value="Genomic_DNA"/>
</dbReference>
<dbReference type="AlphaFoldDB" id="A0A512RIR2"/>
<dbReference type="Proteomes" id="UP000321436">
    <property type="component" value="Unassembled WGS sequence"/>
</dbReference>
<keyword evidence="2" id="KW-1185">Reference proteome</keyword>
<evidence type="ECO:0000313" key="1">
    <source>
        <dbReference type="EMBL" id="GEP95601.1"/>
    </source>
</evidence>
<evidence type="ECO:0008006" key="3">
    <source>
        <dbReference type="Google" id="ProtNLM"/>
    </source>
</evidence>
<protein>
    <recommendedName>
        <fullName evidence="3">Cytochrome c domain-containing protein</fullName>
    </recommendedName>
</protein>
<comment type="caution">
    <text evidence="1">The sequence shown here is derived from an EMBL/GenBank/DDBJ whole genome shotgun (WGS) entry which is preliminary data.</text>
</comment>
<proteinExistence type="predicted"/>
<evidence type="ECO:0000313" key="2">
    <source>
        <dbReference type="Proteomes" id="UP000321436"/>
    </source>
</evidence>
<sequence length="88" mass="9432">MVINSARIYAVIQMNCTNHSCHPGGGAPVVADFSSLAKLKSYINANHSTFALRVTGPNADMPQSQSFPALPRAVRDSIACWVEKGMPD</sequence>
<accession>A0A512RIR2</accession>
<organism evidence="1 2">
    <name type="scientific">Chitinophaga cymbidii</name>
    <dbReference type="NCBI Taxonomy" id="1096750"/>
    <lineage>
        <taxon>Bacteria</taxon>
        <taxon>Pseudomonadati</taxon>
        <taxon>Bacteroidota</taxon>
        <taxon>Chitinophagia</taxon>
        <taxon>Chitinophagales</taxon>
        <taxon>Chitinophagaceae</taxon>
        <taxon>Chitinophaga</taxon>
    </lineage>
</organism>
<gene>
    <name evidence="1" type="ORF">CCY01nite_18610</name>
</gene>